<organism evidence="7 8">
    <name type="scientific">Lingula anatina</name>
    <name type="common">Brachiopod</name>
    <name type="synonym">Lingula unguis</name>
    <dbReference type="NCBI Taxonomy" id="7574"/>
    <lineage>
        <taxon>Eukaryota</taxon>
        <taxon>Metazoa</taxon>
        <taxon>Spiralia</taxon>
        <taxon>Lophotrochozoa</taxon>
        <taxon>Brachiopoda</taxon>
        <taxon>Linguliformea</taxon>
        <taxon>Lingulata</taxon>
        <taxon>Lingulida</taxon>
        <taxon>Linguloidea</taxon>
        <taxon>Lingulidae</taxon>
        <taxon>Lingula</taxon>
    </lineage>
</organism>
<evidence type="ECO:0000313" key="7">
    <source>
        <dbReference type="Proteomes" id="UP000085678"/>
    </source>
</evidence>
<evidence type="ECO:0000256" key="3">
    <source>
        <dbReference type="ARBA" id="ARBA00004514"/>
    </source>
</evidence>
<dbReference type="Pfam" id="PF00514">
    <property type="entry name" value="Arm"/>
    <property type="match status" value="2"/>
</dbReference>
<evidence type="ECO:0000256" key="5">
    <source>
        <dbReference type="ARBA" id="ARBA00022824"/>
    </source>
</evidence>
<evidence type="ECO:0000256" key="2">
    <source>
        <dbReference type="ARBA" id="ARBA00004240"/>
    </source>
</evidence>
<evidence type="ECO:0000256" key="4">
    <source>
        <dbReference type="ARBA" id="ARBA00022490"/>
    </source>
</evidence>
<dbReference type="GO" id="GO:0005739">
    <property type="term" value="C:mitochondrion"/>
    <property type="evidence" value="ECO:0007669"/>
    <property type="project" value="UniProtKB-SubCell"/>
</dbReference>
<evidence type="ECO:0000256" key="6">
    <source>
        <dbReference type="ARBA" id="ARBA00023128"/>
    </source>
</evidence>
<dbReference type="SMART" id="SM00185">
    <property type="entry name" value="ARM"/>
    <property type="match status" value="4"/>
</dbReference>
<keyword evidence="4" id="KW-0963">Cytoplasm</keyword>
<keyword evidence="5" id="KW-0256">Endoplasmic reticulum</keyword>
<dbReference type="GO" id="GO:0005085">
    <property type="term" value="F:guanyl-nucleotide exchange factor activity"/>
    <property type="evidence" value="ECO:0007669"/>
    <property type="project" value="InterPro"/>
</dbReference>
<proteinExistence type="predicted"/>
<dbReference type="AlphaFoldDB" id="A0A1S3JE17"/>
<dbReference type="FunCoup" id="A0A1S3JE17">
    <property type="interactions" value="2539"/>
</dbReference>
<dbReference type="InterPro" id="IPR000225">
    <property type="entry name" value="Armadillo"/>
</dbReference>
<dbReference type="Gene3D" id="1.25.10.10">
    <property type="entry name" value="Leucine-rich Repeat Variant"/>
    <property type="match status" value="2"/>
</dbReference>
<evidence type="ECO:0000256" key="1">
    <source>
        <dbReference type="ARBA" id="ARBA00004173"/>
    </source>
</evidence>
<dbReference type="KEGG" id="lak:106172441"/>
<gene>
    <name evidence="8" type="primary">LOC106172441</name>
</gene>
<dbReference type="Proteomes" id="UP000085678">
    <property type="component" value="Unplaced"/>
</dbReference>
<sequence length="497" mass="54496">MEELLSTLDKLKLHEESTSETNLDKLLDLLSNEEEDDAEKVFKELLQSGLLSELHHVLTQDTKNSKIKAAQVVAEVAKEESMRTPCVEAGLISPLLQLLEKENVAACIQSCRALGNICFDNDTGRDAMKEAGGLAKLLEFMKYHLSTTGEQESELRMILCGCLVNLTNANESLQLLALESGALELLNQYIKSFQDEKDVIQMALLCVDCLADTDKGKELLEKIPLVSSLTELLDIDSSQEQKETVLDALATMAESDAVKKELAATKAAKHCTTILKEKCKLRDDKSQQLLKLAADLLILILTGDESVEILYNDGEGEIYKETLSWLKTGNIVLQTTAALAIGNFARSGEASRMLAWMIKNSRRTEVASTVLECGGLPYLVQMIVSEHTVMQMEALVALTLISALIIGPAEEQLLASDLITNLGQILTTGDTKMEIIHNACTLLGKLGTSEPIRAKIEEQGILEHLPELERKSSQSGIPARAKMLTKQLSTDQMPMSP</sequence>
<protein>
    <submittedName>
        <fullName evidence="8">Rap1 GTPase-GDP dissociation stimulator 1-A-like</fullName>
    </submittedName>
</protein>
<keyword evidence="6" id="KW-0496">Mitochondrion</keyword>
<dbReference type="InterPro" id="IPR011989">
    <property type="entry name" value="ARM-like"/>
</dbReference>
<dbReference type="RefSeq" id="XP_013408647.1">
    <property type="nucleotide sequence ID" value="XM_013553193.1"/>
</dbReference>
<accession>A0A1S3JE17</accession>
<evidence type="ECO:0000313" key="8">
    <source>
        <dbReference type="RefSeq" id="XP_013408647.1"/>
    </source>
</evidence>
<dbReference type="GO" id="GO:0005783">
    <property type="term" value="C:endoplasmic reticulum"/>
    <property type="evidence" value="ECO:0007669"/>
    <property type="project" value="UniProtKB-SubCell"/>
</dbReference>
<dbReference type="GeneID" id="106172441"/>
<dbReference type="SUPFAM" id="SSF48371">
    <property type="entry name" value="ARM repeat"/>
    <property type="match status" value="1"/>
</dbReference>
<dbReference type="GO" id="GO:0005829">
    <property type="term" value="C:cytosol"/>
    <property type="evidence" value="ECO:0007669"/>
    <property type="project" value="UniProtKB-SubCell"/>
</dbReference>
<name>A0A1S3JE17_LINAN</name>
<dbReference type="InterPro" id="IPR016024">
    <property type="entry name" value="ARM-type_fold"/>
</dbReference>
<reference evidence="8" key="1">
    <citation type="submission" date="2025-08" db="UniProtKB">
        <authorList>
            <consortium name="RefSeq"/>
        </authorList>
    </citation>
    <scope>IDENTIFICATION</scope>
    <source>
        <tissue evidence="8">Gonads</tissue>
    </source>
</reference>
<keyword evidence="7" id="KW-1185">Reference proteome</keyword>
<dbReference type="InParanoid" id="A0A1S3JE17"/>
<dbReference type="InterPro" id="IPR040144">
    <property type="entry name" value="RAP1GDS1"/>
</dbReference>
<dbReference type="PANTHER" id="PTHR10957">
    <property type="entry name" value="RAP1 GTPASE-GDP DISSOCIATION STIMULATOR 1"/>
    <property type="match status" value="1"/>
</dbReference>
<dbReference type="STRING" id="7574.A0A1S3JE17"/>
<dbReference type="OrthoDB" id="26149at2759"/>
<comment type="subcellular location">
    <subcellularLocation>
        <location evidence="3">Cytoplasm</location>
        <location evidence="3">Cytosol</location>
    </subcellularLocation>
    <subcellularLocation>
        <location evidence="2">Endoplasmic reticulum</location>
    </subcellularLocation>
    <subcellularLocation>
        <location evidence="1">Mitochondrion</location>
    </subcellularLocation>
</comment>